<accession>X1ITJ1</accession>
<organism evidence="2">
    <name type="scientific">marine sediment metagenome</name>
    <dbReference type="NCBI Taxonomy" id="412755"/>
    <lineage>
        <taxon>unclassified sequences</taxon>
        <taxon>metagenomes</taxon>
        <taxon>ecological metagenomes</taxon>
    </lineage>
</organism>
<name>X1ITJ1_9ZZZZ</name>
<dbReference type="InterPro" id="IPR036034">
    <property type="entry name" value="PDZ_sf"/>
</dbReference>
<protein>
    <recommendedName>
        <fullName evidence="1">PDZ domain-containing protein</fullName>
    </recommendedName>
</protein>
<dbReference type="Gene3D" id="2.30.42.10">
    <property type="match status" value="1"/>
</dbReference>
<dbReference type="SUPFAM" id="SSF50156">
    <property type="entry name" value="PDZ domain-like"/>
    <property type="match status" value="1"/>
</dbReference>
<evidence type="ECO:0000313" key="2">
    <source>
        <dbReference type="EMBL" id="GAH85012.1"/>
    </source>
</evidence>
<dbReference type="Pfam" id="PF17820">
    <property type="entry name" value="PDZ_6"/>
    <property type="match status" value="1"/>
</dbReference>
<reference evidence="2" key="1">
    <citation type="journal article" date="2014" name="Front. Microbiol.">
        <title>High frequency of phylogenetically diverse reductive dehalogenase-homologous genes in deep subseafloor sedimentary metagenomes.</title>
        <authorList>
            <person name="Kawai M."/>
            <person name="Futagami T."/>
            <person name="Toyoda A."/>
            <person name="Takaki Y."/>
            <person name="Nishi S."/>
            <person name="Hori S."/>
            <person name="Arai W."/>
            <person name="Tsubouchi T."/>
            <person name="Morono Y."/>
            <person name="Uchiyama I."/>
            <person name="Ito T."/>
            <person name="Fujiyama A."/>
            <person name="Inagaki F."/>
            <person name="Takami H."/>
        </authorList>
    </citation>
    <scope>NUCLEOTIDE SEQUENCE</scope>
    <source>
        <strain evidence="2">Expedition CK06-06</strain>
    </source>
</reference>
<dbReference type="EMBL" id="BARU01035837">
    <property type="protein sequence ID" value="GAH85012.1"/>
    <property type="molecule type" value="Genomic_DNA"/>
</dbReference>
<dbReference type="AlphaFoldDB" id="X1ITJ1"/>
<feature type="domain" description="PDZ" evidence="1">
    <location>
        <begin position="2"/>
        <end position="51"/>
    </location>
</feature>
<feature type="non-terminal residue" evidence="2">
    <location>
        <position position="1"/>
    </location>
</feature>
<gene>
    <name evidence="2" type="ORF">S03H2_56043</name>
</gene>
<sequence length="69" mass="7284">LAPDSPADTAGLEVGDIIVSLSGEEIASAEDLIQGIHSSQIGQEMEIVFWRGETKNTTYATLIESPPPS</sequence>
<dbReference type="InterPro" id="IPR041489">
    <property type="entry name" value="PDZ_6"/>
</dbReference>
<evidence type="ECO:0000259" key="1">
    <source>
        <dbReference type="Pfam" id="PF17820"/>
    </source>
</evidence>
<comment type="caution">
    <text evidence="2">The sequence shown here is derived from an EMBL/GenBank/DDBJ whole genome shotgun (WGS) entry which is preliminary data.</text>
</comment>
<proteinExistence type="predicted"/>